<dbReference type="SUPFAM" id="SSF53098">
    <property type="entry name" value="Ribonuclease H-like"/>
    <property type="match status" value="1"/>
</dbReference>
<dbReference type="GO" id="GO:0016787">
    <property type="term" value="F:hydrolase activity"/>
    <property type="evidence" value="ECO:0007669"/>
    <property type="project" value="UniProtKB-KW"/>
</dbReference>
<evidence type="ECO:0000256" key="3">
    <source>
        <dbReference type="ARBA" id="ARBA00022722"/>
    </source>
</evidence>
<dbReference type="EMBL" id="KZ994460">
    <property type="protein sequence ID" value="RKO92881.1"/>
    <property type="molecule type" value="Genomic_DNA"/>
</dbReference>
<evidence type="ECO:0000256" key="10">
    <source>
        <dbReference type="ARBA" id="ARBA00022932"/>
    </source>
</evidence>
<organism evidence="15 16">
    <name type="scientific">Blyttiomyces helicus</name>
    <dbReference type="NCBI Taxonomy" id="388810"/>
    <lineage>
        <taxon>Eukaryota</taxon>
        <taxon>Fungi</taxon>
        <taxon>Fungi incertae sedis</taxon>
        <taxon>Chytridiomycota</taxon>
        <taxon>Chytridiomycota incertae sedis</taxon>
        <taxon>Chytridiomycetes</taxon>
        <taxon>Chytridiomycetes incertae sedis</taxon>
        <taxon>Blyttiomyces</taxon>
    </lineage>
</organism>
<evidence type="ECO:0000259" key="14">
    <source>
        <dbReference type="PROSITE" id="PS50994"/>
    </source>
</evidence>
<proteinExistence type="predicted"/>
<keyword evidence="2" id="KW-0548">Nucleotidyltransferase</keyword>
<comment type="catalytic activity">
    <reaction evidence="12">
        <text>DNA(n) + a 2'-deoxyribonucleoside 5'-triphosphate = DNA(n+1) + diphosphate</text>
        <dbReference type="Rhea" id="RHEA:22508"/>
        <dbReference type="Rhea" id="RHEA-COMP:17339"/>
        <dbReference type="Rhea" id="RHEA-COMP:17340"/>
        <dbReference type="ChEBI" id="CHEBI:33019"/>
        <dbReference type="ChEBI" id="CHEBI:61560"/>
        <dbReference type="ChEBI" id="CHEBI:173112"/>
        <dbReference type="EC" id="2.7.7.49"/>
    </reaction>
</comment>
<dbReference type="GO" id="GO:0005634">
    <property type="term" value="C:nucleus"/>
    <property type="evidence" value="ECO:0007669"/>
    <property type="project" value="UniProtKB-ARBA"/>
</dbReference>
<keyword evidence="5" id="KW-0255">Endonuclease</keyword>
<sequence length="98" mass="11072">FGHVNYWSLRSIETHVDGLPRRFRVPKEPEFCDGCAAGKAHREEFEDSTSSPTRPFELVSADLVVVSTPGGASEFRYFVVFVDHYTHYAYTVLLASKS</sequence>
<dbReference type="GO" id="GO:0003964">
    <property type="term" value="F:RNA-directed DNA polymerase activity"/>
    <property type="evidence" value="ECO:0007669"/>
    <property type="project" value="UniProtKB-KW"/>
</dbReference>
<keyword evidence="7" id="KW-0460">Magnesium</keyword>
<dbReference type="GO" id="GO:0046872">
    <property type="term" value="F:metal ion binding"/>
    <property type="evidence" value="ECO:0007669"/>
    <property type="project" value="UniProtKB-KW"/>
</dbReference>
<accession>A0A4P9WIZ9</accession>
<dbReference type="GO" id="GO:0004519">
    <property type="term" value="F:endonuclease activity"/>
    <property type="evidence" value="ECO:0007669"/>
    <property type="project" value="UniProtKB-KW"/>
</dbReference>
<dbReference type="PROSITE" id="PS50994">
    <property type="entry name" value="INTEGRASE"/>
    <property type="match status" value="1"/>
</dbReference>
<dbReference type="PANTHER" id="PTHR42648">
    <property type="entry name" value="TRANSPOSASE, PUTATIVE-RELATED"/>
    <property type="match status" value="1"/>
</dbReference>
<dbReference type="GO" id="GO:0032196">
    <property type="term" value="P:transposition"/>
    <property type="evidence" value="ECO:0007669"/>
    <property type="project" value="UniProtKB-KW"/>
</dbReference>
<name>A0A4P9WIZ9_9FUNG</name>
<dbReference type="AlphaFoldDB" id="A0A4P9WIZ9"/>
<dbReference type="InterPro" id="IPR001584">
    <property type="entry name" value="Integrase_cat-core"/>
</dbReference>
<dbReference type="InterPro" id="IPR039537">
    <property type="entry name" value="Retrotran_Ty1/copia-like"/>
</dbReference>
<dbReference type="GO" id="GO:0003676">
    <property type="term" value="F:nucleic acid binding"/>
    <property type="evidence" value="ECO:0007669"/>
    <property type="project" value="InterPro"/>
</dbReference>
<keyword evidence="10" id="KW-0239">DNA-directed DNA polymerase</keyword>
<comment type="catalytic activity">
    <reaction evidence="13">
        <text>DNA(n) + a 2'-deoxyribonucleoside 5'-triphosphate = DNA(n+1) + diphosphate</text>
        <dbReference type="Rhea" id="RHEA:22508"/>
        <dbReference type="Rhea" id="RHEA-COMP:17339"/>
        <dbReference type="Rhea" id="RHEA-COMP:17340"/>
        <dbReference type="ChEBI" id="CHEBI:33019"/>
        <dbReference type="ChEBI" id="CHEBI:61560"/>
        <dbReference type="ChEBI" id="CHEBI:173112"/>
        <dbReference type="EC" id="2.7.7.7"/>
    </reaction>
</comment>
<keyword evidence="9" id="KW-0695">RNA-directed DNA polymerase</keyword>
<protein>
    <recommendedName>
        <fullName evidence="14">Integrase catalytic domain-containing protein</fullName>
    </recommendedName>
</protein>
<keyword evidence="1" id="KW-0815">Transposition</keyword>
<dbReference type="GO" id="GO:0006310">
    <property type="term" value="P:DNA recombination"/>
    <property type="evidence" value="ECO:0007669"/>
    <property type="project" value="UniProtKB-KW"/>
</dbReference>
<evidence type="ECO:0000256" key="5">
    <source>
        <dbReference type="ARBA" id="ARBA00022759"/>
    </source>
</evidence>
<feature type="domain" description="Integrase catalytic" evidence="14">
    <location>
        <begin position="51"/>
        <end position="98"/>
    </location>
</feature>
<keyword evidence="11" id="KW-0233">DNA recombination</keyword>
<dbReference type="InterPro" id="IPR036397">
    <property type="entry name" value="RNaseH_sf"/>
</dbReference>
<evidence type="ECO:0000256" key="11">
    <source>
        <dbReference type="ARBA" id="ARBA00023172"/>
    </source>
</evidence>
<keyword evidence="4" id="KW-0479">Metal-binding</keyword>
<keyword evidence="3" id="KW-0540">Nuclease</keyword>
<evidence type="ECO:0000256" key="2">
    <source>
        <dbReference type="ARBA" id="ARBA00022695"/>
    </source>
</evidence>
<evidence type="ECO:0000256" key="1">
    <source>
        <dbReference type="ARBA" id="ARBA00022578"/>
    </source>
</evidence>
<evidence type="ECO:0000256" key="4">
    <source>
        <dbReference type="ARBA" id="ARBA00022723"/>
    </source>
</evidence>
<evidence type="ECO:0000313" key="16">
    <source>
        <dbReference type="Proteomes" id="UP000269721"/>
    </source>
</evidence>
<dbReference type="GO" id="GO:0003887">
    <property type="term" value="F:DNA-directed DNA polymerase activity"/>
    <property type="evidence" value="ECO:0007669"/>
    <property type="project" value="UniProtKB-KW"/>
</dbReference>
<evidence type="ECO:0000256" key="6">
    <source>
        <dbReference type="ARBA" id="ARBA00022801"/>
    </source>
</evidence>
<evidence type="ECO:0000256" key="13">
    <source>
        <dbReference type="ARBA" id="ARBA00049244"/>
    </source>
</evidence>
<dbReference type="InterPro" id="IPR012337">
    <property type="entry name" value="RNaseH-like_sf"/>
</dbReference>
<evidence type="ECO:0000256" key="7">
    <source>
        <dbReference type="ARBA" id="ARBA00022842"/>
    </source>
</evidence>
<feature type="non-terminal residue" evidence="15">
    <location>
        <position position="1"/>
    </location>
</feature>
<evidence type="ECO:0000256" key="12">
    <source>
        <dbReference type="ARBA" id="ARBA00048173"/>
    </source>
</evidence>
<keyword evidence="6" id="KW-0378">Hydrolase</keyword>
<evidence type="ECO:0000313" key="15">
    <source>
        <dbReference type="EMBL" id="RKO92881.1"/>
    </source>
</evidence>
<reference evidence="16" key="1">
    <citation type="journal article" date="2018" name="Nat. Microbiol.">
        <title>Leveraging single-cell genomics to expand the fungal tree of life.</title>
        <authorList>
            <person name="Ahrendt S.R."/>
            <person name="Quandt C.A."/>
            <person name="Ciobanu D."/>
            <person name="Clum A."/>
            <person name="Salamov A."/>
            <person name="Andreopoulos B."/>
            <person name="Cheng J.F."/>
            <person name="Woyke T."/>
            <person name="Pelin A."/>
            <person name="Henrissat B."/>
            <person name="Reynolds N.K."/>
            <person name="Benny G.L."/>
            <person name="Smith M.E."/>
            <person name="James T.Y."/>
            <person name="Grigoriev I.V."/>
        </authorList>
    </citation>
    <scope>NUCLEOTIDE SEQUENCE [LARGE SCALE GENOMIC DNA]</scope>
</reference>
<dbReference type="Proteomes" id="UP000269721">
    <property type="component" value="Unassembled WGS sequence"/>
</dbReference>
<keyword evidence="8" id="KW-0229">DNA integration</keyword>
<feature type="non-terminal residue" evidence="15">
    <location>
        <position position="98"/>
    </location>
</feature>
<evidence type="ECO:0000256" key="9">
    <source>
        <dbReference type="ARBA" id="ARBA00022918"/>
    </source>
</evidence>
<keyword evidence="16" id="KW-1185">Reference proteome</keyword>
<dbReference type="OrthoDB" id="4095857at2759"/>
<dbReference type="GO" id="GO:0015074">
    <property type="term" value="P:DNA integration"/>
    <property type="evidence" value="ECO:0007669"/>
    <property type="project" value="UniProtKB-KW"/>
</dbReference>
<keyword evidence="10" id="KW-0808">Transferase</keyword>
<dbReference type="Gene3D" id="3.30.420.10">
    <property type="entry name" value="Ribonuclease H-like superfamily/Ribonuclease H"/>
    <property type="match status" value="1"/>
</dbReference>
<evidence type="ECO:0000256" key="8">
    <source>
        <dbReference type="ARBA" id="ARBA00022908"/>
    </source>
</evidence>
<dbReference type="PANTHER" id="PTHR42648:SF11">
    <property type="entry name" value="TRANSPOSON TY4-P GAG-POL POLYPROTEIN"/>
    <property type="match status" value="1"/>
</dbReference>
<gene>
    <name evidence="15" type="ORF">BDK51DRAFT_5480</name>
</gene>